<name>A0AAD2K4K3_9AGAR</name>
<keyword evidence="6 10" id="KW-0378">Hydrolase</keyword>
<feature type="signal peptide" evidence="10">
    <location>
        <begin position="1"/>
        <end position="17"/>
    </location>
</feature>
<dbReference type="GO" id="GO:0046872">
    <property type="term" value="F:metal ion binding"/>
    <property type="evidence" value="ECO:0007669"/>
    <property type="project" value="UniProtKB-KW"/>
</dbReference>
<keyword evidence="12" id="KW-1185">Reference proteome</keyword>
<evidence type="ECO:0000256" key="10">
    <source>
        <dbReference type="RuleBase" id="RU361238"/>
    </source>
</evidence>
<keyword evidence="3" id="KW-0858">Xylan degradation</keyword>
<evidence type="ECO:0000256" key="5">
    <source>
        <dbReference type="ARBA" id="ARBA00022729"/>
    </source>
</evidence>
<keyword evidence="3" id="KW-0119">Carbohydrate metabolism</keyword>
<evidence type="ECO:0000256" key="7">
    <source>
        <dbReference type="ARBA" id="ARBA00022837"/>
    </source>
</evidence>
<keyword evidence="7" id="KW-0106">Calcium</keyword>
<keyword evidence="4" id="KW-0479">Metal-binding</keyword>
<evidence type="ECO:0000256" key="2">
    <source>
        <dbReference type="ARBA" id="ARBA00022487"/>
    </source>
</evidence>
<keyword evidence="3" id="KW-0624">Polysaccharide degradation</keyword>
<dbReference type="GO" id="GO:0030600">
    <property type="term" value="F:feruloyl esterase activity"/>
    <property type="evidence" value="ECO:0007669"/>
    <property type="project" value="UniProtKB-EC"/>
</dbReference>
<proteinExistence type="inferred from homology"/>
<comment type="similarity">
    <text evidence="1 10">Belongs to the tannase family.</text>
</comment>
<evidence type="ECO:0000256" key="8">
    <source>
        <dbReference type="ARBA" id="ARBA00023157"/>
    </source>
</evidence>
<evidence type="ECO:0000313" key="11">
    <source>
        <dbReference type="EMBL" id="CAK5278333.1"/>
    </source>
</evidence>
<keyword evidence="5 10" id="KW-0732">Signal</keyword>
<gene>
    <name evidence="11" type="ORF">MYCIT1_LOCUS27616</name>
</gene>
<dbReference type="InterPro" id="IPR029058">
    <property type="entry name" value="AB_hydrolase_fold"/>
</dbReference>
<dbReference type="PANTHER" id="PTHR33938:SF15">
    <property type="entry name" value="FERULOYL ESTERASE B-RELATED"/>
    <property type="match status" value="1"/>
</dbReference>
<dbReference type="InterPro" id="IPR011118">
    <property type="entry name" value="Tannase/feruloyl_esterase"/>
</dbReference>
<evidence type="ECO:0000256" key="9">
    <source>
        <dbReference type="ARBA" id="ARBA00034075"/>
    </source>
</evidence>
<reference evidence="11" key="1">
    <citation type="submission" date="2023-11" db="EMBL/GenBank/DDBJ databases">
        <authorList>
            <person name="De Vega J J."/>
            <person name="De Vega J J."/>
        </authorList>
    </citation>
    <scope>NUCLEOTIDE SEQUENCE</scope>
</reference>
<evidence type="ECO:0000256" key="4">
    <source>
        <dbReference type="ARBA" id="ARBA00022723"/>
    </source>
</evidence>
<dbReference type="EMBL" id="CAVNYO010000421">
    <property type="protein sequence ID" value="CAK5278333.1"/>
    <property type="molecule type" value="Genomic_DNA"/>
</dbReference>
<feature type="chain" id="PRO_5041774975" description="Carboxylic ester hydrolase" evidence="10">
    <location>
        <begin position="18"/>
        <end position="531"/>
    </location>
</feature>
<dbReference type="PANTHER" id="PTHR33938">
    <property type="entry name" value="FERULOYL ESTERASE B-RELATED"/>
    <property type="match status" value="1"/>
</dbReference>
<dbReference type="Proteomes" id="UP001295794">
    <property type="component" value="Unassembled WGS sequence"/>
</dbReference>
<organism evidence="11 12">
    <name type="scientific">Mycena citricolor</name>
    <dbReference type="NCBI Taxonomy" id="2018698"/>
    <lineage>
        <taxon>Eukaryota</taxon>
        <taxon>Fungi</taxon>
        <taxon>Dikarya</taxon>
        <taxon>Basidiomycota</taxon>
        <taxon>Agaricomycotina</taxon>
        <taxon>Agaricomycetes</taxon>
        <taxon>Agaricomycetidae</taxon>
        <taxon>Agaricales</taxon>
        <taxon>Marasmiineae</taxon>
        <taxon>Mycenaceae</taxon>
        <taxon>Mycena</taxon>
    </lineage>
</organism>
<dbReference type="Gene3D" id="3.40.50.1820">
    <property type="entry name" value="alpha/beta hydrolase"/>
    <property type="match status" value="1"/>
</dbReference>
<sequence length="531" mass="57999">MFLGALQLLIGIETARSLYLDSTPTDELLPNAIPDPKARCRALKNTLRIENTTILGSDFLQPGDTVSTVGACGELGSWAETPLCRVQFAISTSREGSEVKGEAWLPETWYGRVLGVGNGGLGGCIPFIDLTYGSSMHFATVGSNAGHDGNFAAPFWNQPETTIDFGHRAVHVQTVVGKQIVRAYYGRPHAKSYWIGCSMGGRQGLQSAIKYPADFDGILAGAPATDFNRLLYWTGMMARAVGIPDADSPAAISTEEWVAVSEEVMRQCDHLDGVRDGVITEPDDCVFDPSALSCSRRTTSKCLSRAQIDALKKIYSPVYVDGVYTFPRFDPGAETMSQGIPLLDSQTDFPLYPGDWLKFTVLNETEFDFTEYGPEQLRQMELVNPGGVAAYDGDLSAFRDRGGKLITYHGRMDAQIPSGNSKRMYNHIAKTLGLTSNGMDSFYRLFLIPGMDHCTGGPPVSTSHFGQIGGSAPGSERNKSSHHIVLAMVDWVEGGMPPETIIGTSEDYQRTRLHCRYPMKSVWEGPAWRCV</sequence>
<dbReference type="SUPFAM" id="SSF53474">
    <property type="entry name" value="alpha/beta-Hydrolases"/>
    <property type="match status" value="1"/>
</dbReference>
<dbReference type="Pfam" id="PF07519">
    <property type="entry name" value="Tannase"/>
    <property type="match status" value="1"/>
</dbReference>
<dbReference type="EC" id="3.1.1.-" evidence="10"/>
<accession>A0AAD2K4K3</accession>
<evidence type="ECO:0000256" key="3">
    <source>
        <dbReference type="ARBA" id="ARBA00022651"/>
    </source>
</evidence>
<dbReference type="GO" id="GO:0045493">
    <property type="term" value="P:xylan catabolic process"/>
    <property type="evidence" value="ECO:0007669"/>
    <property type="project" value="UniProtKB-KW"/>
</dbReference>
<keyword evidence="2" id="KW-0719">Serine esterase</keyword>
<comment type="catalytic activity">
    <reaction evidence="9">
        <text>feruloyl-polysaccharide + H2O = ferulate + polysaccharide.</text>
        <dbReference type="EC" id="3.1.1.73"/>
    </reaction>
</comment>
<keyword evidence="8" id="KW-1015">Disulfide bond</keyword>
<evidence type="ECO:0000256" key="1">
    <source>
        <dbReference type="ARBA" id="ARBA00006249"/>
    </source>
</evidence>
<comment type="caution">
    <text evidence="11">The sequence shown here is derived from an EMBL/GenBank/DDBJ whole genome shotgun (WGS) entry which is preliminary data.</text>
</comment>
<evidence type="ECO:0000313" key="12">
    <source>
        <dbReference type="Proteomes" id="UP001295794"/>
    </source>
</evidence>
<evidence type="ECO:0000256" key="6">
    <source>
        <dbReference type="ARBA" id="ARBA00022801"/>
    </source>
</evidence>
<dbReference type="AlphaFoldDB" id="A0AAD2K4K3"/>
<protein>
    <recommendedName>
        <fullName evidence="10">Carboxylic ester hydrolase</fullName>
        <ecNumber evidence="10">3.1.1.-</ecNumber>
    </recommendedName>
</protein>